<reference evidence="3" key="1">
    <citation type="submission" date="2016-02" db="EMBL/GenBank/DDBJ databases">
        <title>Halorhodospira halochloris DSM-1059 complete genome, version 2.</title>
        <authorList>
            <person name="Tsukatani Y."/>
        </authorList>
    </citation>
    <scope>NUCLEOTIDE SEQUENCE</scope>
    <source>
        <strain evidence="3">DSM 1059</strain>
    </source>
</reference>
<keyword evidence="2" id="KW-1133">Transmembrane helix</keyword>
<evidence type="ECO:0000256" key="1">
    <source>
        <dbReference type="ARBA" id="ARBA00022748"/>
    </source>
</evidence>
<dbReference type="Gene3D" id="1.25.40.10">
    <property type="entry name" value="Tetratricopeptide repeat domain"/>
    <property type="match status" value="1"/>
</dbReference>
<evidence type="ECO:0000313" key="4">
    <source>
        <dbReference type="Proteomes" id="UP000218890"/>
    </source>
</evidence>
<dbReference type="Proteomes" id="UP000218890">
    <property type="component" value="Chromosome"/>
</dbReference>
<keyword evidence="3" id="KW-0456">Lyase</keyword>
<dbReference type="AlphaFoldDB" id="A0A0X8XA35"/>
<evidence type="ECO:0000256" key="2">
    <source>
        <dbReference type="SAM" id="Phobius"/>
    </source>
</evidence>
<proteinExistence type="predicted"/>
<evidence type="ECO:0000313" key="3">
    <source>
        <dbReference type="EMBL" id="BAU58290.1"/>
    </source>
</evidence>
<dbReference type="InterPro" id="IPR017560">
    <property type="entry name" value="Cyt_c_biogenesis_CcmI"/>
</dbReference>
<dbReference type="SUPFAM" id="SSF48452">
    <property type="entry name" value="TPR-like"/>
    <property type="match status" value="1"/>
</dbReference>
<dbReference type="KEGG" id="hhk:HH1059_15810"/>
<dbReference type="GO" id="GO:0017004">
    <property type="term" value="P:cytochrome complex assembly"/>
    <property type="evidence" value="ECO:0007669"/>
    <property type="project" value="UniProtKB-KW"/>
</dbReference>
<feature type="transmembrane region" description="Helical" evidence="2">
    <location>
        <begin position="100"/>
        <end position="123"/>
    </location>
</feature>
<keyword evidence="4" id="KW-1185">Reference proteome</keyword>
<organism evidence="3 4">
    <name type="scientific">Halorhodospira halochloris</name>
    <name type="common">Ectothiorhodospira halochloris</name>
    <dbReference type="NCBI Taxonomy" id="1052"/>
    <lineage>
        <taxon>Bacteria</taxon>
        <taxon>Pseudomonadati</taxon>
        <taxon>Pseudomonadota</taxon>
        <taxon>Gammaproteobacteria</taxon>
        <taxon>Chromatiales</taxon>
        <taxon>Ectothiorhodospiraceae</taxon>
        <taxon>Halorhodospira</taxon>
    </lineage>
</organism>
<dbReference type="RefSeq" id="WP_096409675.1">
    <property type="nucleotide sequence ID" value="NZ_AP017372.2"/>
</dbReference>
<name>A0A0X8XA35_HALHR</name>
<feature type="transmembrane region" description="Helical" evidence="2">
    <location>
        <begin position="6"/>
        <end position="25"/>
    </location>
</feature>
<gene>
    <name evidence="3" type="ORF">HH1059_15810</name>
</gene>
<dbReference type="GO" id="GO:0016829">
    <property type="term" value="F:lyase activity"/>
    <property type="evidence" value="ECO:0007669"/>
    <property type="project" value="UniProtKB-KW"/>
</dbReference>
<accession>A0A0X8XA35</accession>
<keyword evidence="1" id="KW-0201">Cytochrome c-type biogenesis</keyword>
<dbReference type="EMBL" id="AP017372">
    <property type="protein sequence ID" value="BAU58290.1"/>
    <property type="molecule type" value="Genomic_DNA"/>
</dbReference>
<protein>
    <submittedName>
        <fullName evidence="3">Cytochrome c heme lyase subunit CcmH</fullName>
    </submittedName>
</protein>
<dbReference type="InterPro" id="IPR011990">
    <property type="entry name" value="TPR-like_helical_dom_sf"/>
</dbReference>
<keyword evidence="2" id="KW-0812">Transmembrane</keyword>
<dbReference type="NCBIfam" id="TIGR03142">
    <property type="entry name" value="cytochro_ccmI"/>
    <property type="match status" value="1"/>
</dbReference>
<sequence>MYTSFVLILLGFCLLALGFILFPLIRDAASRAKQQSRREVNTQIHYDRVRELEQDLENGTLSREQFDQAMYDLERDLVQSGAIDPDDEEGTQMARGNRTAVVTAALVSCIALPAMAFSVYGMVGDPDAATPSSERASQQVNLAQRVAWQGFTAQDREKIAEAERLYEIAMRIGARKDADLLTYYADFLATLQNADFLATLQNGDFRGRLDELIDEILDMDPNHVMGLRLAANSAYNKGDFETARSYLQQALDNAREGSQVARQIENELQRLPD</sequence>
<dbReference type="OrthoDB" id="9776053at2"/>
<keyword evidence="2" id="KW-0472">Membrane</keyword>